<dbReference type="NCBIfam" id="TIGR04183">
    <property type="entry name" value="Por_Secre_tail"/>
    <property type="match status" value="1"/>
</dbReference>
<keyword evidence="3" id="KW-0732">Signal</keyword>
<dbReference type="PANTHER" id="PTHR47199:SF2">
    <property type="entry name" value="PHOTOSYSTEM II STABILITY_ASSEMBLY FACTOR HCF136, CHLOROPLASTIC"/>
    <property type="match status" value="1"/>
</dbReference>
<reference evidence="5 6" key="1">
    <citation type="submission" date="2017-10" db="EMBL/GenBank/DDBJ databases">
        <title>The draft genome sequence of Lewinella nigricans NBRC 102662.</title>
        <authorList>
            <person name="Wang K."/>
        </authorList>
    </citation>
    <scope>NUCLEOTIDE SEQUENCE [LARGE SCALE GENOMIC DNA]</scope>
    <source>
        <strain evidence="5 6">NBRC 102662</strain>
    </source>
</reference>
<organism evidence="5 6">
    <name type="scientific">Flavilitoribacter nigricans (strain ATCC 23147 / DSM 23189 / NBRC 102662 / NCIMB 1420 / SS-2)</name>
    <name type="common">Lewinella nigricans</name>
    <dbReference type="NCBI Taxonomy" id="1122177"/>
    <lineage>
        <taxon>Bacteria</taxon>
        <taxon>Pseudomonadati</taxon>
        <taxon>Bacteroidota</taxon>
        <taxon>Saprospiria</taxon>
        <taxon>Saprospirales</taxon>
        <taxon>Lewinellaceae</taxon>
        <taxon>Flavilitoribacter</taxon>
    </lineage>
</organism>
<dbReference type="RefSeq" id="WP_099153937.1">
    <property type="nucleotide sequence ID" value="NZ_PDUD01000038.1"/>
</dbReference>
<gene>
    <name evidence="5" type="ORF">CRP01_30915</name>
</gene>
<protein>
    <recommendedName>
        <fullName evidence="4">Photosynthesis system II assembly factor Ycf48/Hcf136-like domain-containing protein</fullName>
    </recommendedName>
</protein>
<evidence type="ECO:0000256" key="3">
    <source>
        <dbReference type="SAM" id="SignalP"/>
    </source>
</evidence>
<dbReference type="PANTHER" id="PTHR47199">
    <property type="entry name" value="PHOTOSYSTEM II STABILITY/ASSEMBLY FACTOR HCF136, CHLOROPLASTIC"/>
    <property type="match status" value="1"/>
</dbReference>
<feature type="domain" description="Photosynthesis system II assembly factor Ycf48/Hcf136-like" evidence="4">
    <location>
        <begin position="19"/>
        <end position="112"/>
    </location>
</feature>
<dbReference type="EMBL" id="PDUD01000038">
    <property type="protein sequence ID" value="PHN02608.1"/>
    <property type="molecule type" value="Genomic_DNA"/>
</dbReference>
<dbReference type="GO" id="GO:0009523">
    <property type="term" value="C:photosystem II"/>
    <property type="evidence" value="ECO:0007669"/>
    <property type="project" value="UniProtKB-KW"/>
</dbReference>
<dbReference type="GO" id="GO:0015979">
    <property type="term" value="P:photosynthesis"/>
    <property type="evidence" value="ECO:0007669"/>
    <property type="project" value="UniProtKB-KW"/>
</dbReference>
<evidence type="ECO:0000256" key="1">
    <source>
        <dbReference type="ARBA" id="ARBA00022531"/>
    </source>
</evidence>
<keyword evidence="2" id="KW-0604">Photosystem II</keyword>
<evidence type="ECO:0000256" key="2">
    <source>
        <dbReference type="ARBA" id="ARBA00023276"/>
    </source>
</evidence>
<evidence type="ECO:0000259" key="4">
    <source>
        <dbReference type="Pfam" id="PF14870"/>
    </source>
</evidence>
<keyword evidence="1" id="KW-0602">Photosynthesis</keyword>
<dbReference type="InterPro" id="IPR028203">
    <property type="entry name" value="PSII_CF48-like_dom"/>
</dbReference>
<feature type="signal peptide" evidence="3">
    <location>
        <begin position="1"/>
        <end position="21"/>
    </location>
</feature>
<dbReference type="Pfam" id="PF14870">
    <property type="entry name" value="PSII_BNR"/>
    <property type="match status" value="1"/>
</dbReference>
<dbReference type="Gene3D" id="2.130.10.10">
    <property type="entry name" value="YVTN repeat-like/Quinoprotein amine dehydrogenase"/>
    <property type="match status" value="2"/>
</dbReference>
<evidence type="ECO:0000313" key="6">
    <source>
        <dbReference type="Proteomes" id="UP000223913"/>
    </source>
</evidence>
<sequence>MFNPKIILLLSGLFFTHFAMAQWTPLPTNTNEDLYAIDFLDAMRGAAVGNNSTILLTTDGGSSWTAANTGEIKEDFRSVLMVSADTILAGAGTIFEGRLYRSINGGQDWEAIFAVPEIAAGGAGTVGFDDETVYYSPDHGDTWDTTDLEIGSTVLMEDLQFAHPDTGYLTGNVSGFTTYSFYGYRTVDGGAGWAPFWVFDLPNNNAHTSFAAPHPDTTFLFNNRFENYVPASENQLVRLTDFYFDDDQERNSWRFTAEIVNDNMPGLMISSLFLDGSRGFAGSAAGDLYETMDGGETWTTAYDGDTSIFEITLEESEVLYATGGNGLILKYSLSTDTHEPVPVGTVRVFPNPVRDLLNLRDLPGFSGRLSLHSLNGQFIRSVEWTPEMPVFVGDLPAGAYLLQVRSEGGIYQGRFIKQ</sequence>
<proteinExistence type="predicted"/>
<evidence type="ECO:0000313" key="5">
    <source>
        <dbReference type="EMBL" id="PHN02608.1"/>
    </source>
</evidence>
<accession>A0A2D0N2J2</accession>
<dbReference type="InterPro" id="IPR026444">
    <property type="entry name" value="Secre_tail"/>
</dbReference>
<comment type="caution">
    <text evidence="5">The sequence shown here is derived from an EMBL/GenBank/DDBJ whole genome shotgun (WGS) entry which is preliminary data.</text>
</comment>
<dbReference type="SUPFAM" id="SSF110296">
    <property type="entry name" value="Oligoxyloglucan reducing end-specific cellobiohydrolase"/>
    <property type="match status" value="1"/>
</dbReference>
<dbReference type="Proteomes" id="UP000223913">
    <property type="component" value="Unassembled WGS sequence"/>
</dbReference>
<dbReference type="OrthoDB" id="9764804at2"/>
<keyword evidence="6" id="KW-1185">Reference proteome</keyword>
<dbReference type="AlphaFoldDB" id="A0A2D0N2J2"/>
<feature type="chain" id="PRO_5011999763" description="Photosynthesis system II assembly factor Ycf48/Hcf136-like domain-containing protein" evidence="3">
    <location>
        <begin position="22"/>
        <end position="418"/>
    </location>
</feature>
<dbReference type="InterPro" id="IPR015943">
    <property type="entry name" value="WD40/YVTN_repeat-like_dom_sf"/>
</dbReference>
<name>A0A2D0N2J2_FLAN2</name>